<feature type="transmembrane region" description="Helical" evidence="9">
    <location>
        <begin position="216"/>
        <end position="236"/>
    </location>
</feature>
<feature type="transmembrane region" description="Helical" evidence="9">
    <location>
        <begin position="71"/>
        <end position="91"/>
    </location>
</feature>
<dbReference type="Pfam" id="PF05875">
    <property type="entry name" value="Ceramidase"/>
    <property type="match status" value="1"/>
</dbReference>
<dbReference type="GO" id="GO:0046513">
    <property type="term" value="P:ceramide biosynthetic process"/>
    <property type="evidence" value="ECO:0007669"/>
    <property type="project" value="TreeGrafter"/>
</dbReference>
<dbReference type="GO" id="GO:0046514">
    <property type="term" value="P:ceramide catabolic process"/>
    <property type="evidence" value="ECO:0007669"/>
    <property type="project" value="TreeGrafter"/>
</dbReference>
<dbReference type="STRING" id="1849047.A0A3D8QWM7"/>
<dbReference type="OrthoDB" id="187171at2759"/>
<gene>
    <name evidence="10" type="ORF">BP6252_09827</name>
</gene>
<feature type="transmembrane region" description="Helical" evidence="9">
    <location>
        <begin position="103"/>
        <end position="120"/>
    </location>
</feature>
<reference evidence="10 11" key="1">
    <citation type="journal article" date="2018" name="IMA Fungus">
        <title>IMA Genome-F 9: Draft genome sequence of Annulohypoxylon stygium, Aspergillus mulundensis, Berkeleyomyces basicola (syn. Thielaviopsis basicola), Ceratocystis smalleyi, two Cercospora beticola strains, Coleophoma cylindrospora, Fusarium fracticaudum, Phialophora cf. hyalina, and Morchella septimelata.</title>
        <authorList>
            <person name="Wingfield B.D."/>
            <person name="Bills G.F."/>
            <person name="Dong Y."/>
            <person name="Huang W."/>
            <person name="Nel W.J."/>
            <person name="Swalarsk-Parry B.S."/>
            <person name="Vaghefi N."/>
            <person name="Wilken P.M."/>
            <person name="An Z."/>
            <person name="de Beer Z.W."/>
            <person name="De Vos L."/>
            <person name="Chen L."/>
            <person name="Duong T.A."/>
            <person name="Gao Y."/>
            <person name="Hammerbacher A."/>
            <person name="Kikkert J.R."/>
            <person name="Li Y."/>
            <person name="Li H."/>
            <person name="Li K."/>
            <person name="Li Q."/>
            <person name="Liu X."/>
            <person name="Ma X."/>
            <person name="Naidoo K."/>
            <person name="Pethybridge S.J."/>
            <person name="Sun J."/>
            <person name="Steenkamp E.T."/>
            <person name="van der Nest M.A."/>
            <person name="van Wyk S."/>
            <person name="Wingfield M.J."/>
            <person name="Xiong C."/>
            <person name="Yue Q."/>
            <person name="Zhang X."/>
        </authorList>
    </citation>
    <scope>NUCLEOTIDE SEQUENCE [LARGE SCALE GENOMIC DNA]</scope>
    <source>
        <strain evidence="10 11">BP6252</strain>
    </source>
</reference>
<feature type="binding site" evidence="8">
    <location>
        <position position="90"/>
    </location>
    <ligand>
        <name>Zn(2+)</name>
        <dbReference type="ChEBI" id="CHEBI:29105"/>
        <note>catalytic</note>
    </ligand>
</feature>
<name>A0A3D8QWM7_9HELO</name>
<comment type="subcellular location">
    <subcellularLocation>
        <location evidence="1">Membrane</location>
        <topology evidence="1">Multi-pass membrane protein</topology>
    </subcellularLocation>
</comment>
<evidence type="ECO:0000313" key="10">
    <source>
        <dbReference type="EMBL" id="RDW66192.1"/>
    </source>
</evidence>
<feature type="transmembrane region" description="Helical" evidence="9">
    <location>
        <begin position="127"/>
        <end position="146"/>
    </location>
</feature>
<keyword evidence="7" id="KW-0479">Metal-binding</keyword>
<keyword evidence="7" id="KW-0106">Calcium</keyword>
<keyword evidence="11" id="KW-1185">Reference proteome</keyword>
<dbReference type="GO" id="GO:0005789">
    <property type="term" value="C:endoplasmic reticulum membrane"/>
    <property type="evidence" value="ECO:0007669"/>
    <property type="project" value="TreeGrafter"/>
</dbReference>
<dbReference type="PANTHER" id="PTHR46187">
    <property type="entry name" value="ALKALINE CERAMIDASE 3"/>
    <property type="match status" value="1"/>
</dbReference>
<feature type="transmembrane region" description="Helical" evidence="9">
    <location>
        <begin position="263"/>
        <end position="283"/>
    </location>
</feature>
<dbReference type="PANTHER" id="PTHR46187:SF3">
    <property type="entry name" value="ALKALINE CERAMIDASE 3"/>
    <property type="match status" value="1"/>
</dbReference>
<keyword evidence="4" id="KW-0378">Hydrolase</keyword>
<evidence type="ECO:0000256" key="7">
    <source>
        <dbReference type="PIRSR" id="PIRSR608901-1"/>
    </source>
</evidence>
<dbReference type="EMBL" id="PDLM01000011">
    <property type="protein sequence ID" value="RDW66192.1"/>
    <property type="molecule type" value="Genomic_DNA"/>
</dbReference>
<accession>A0A3D8QWM7</accession>
<evidence type="ECO:0000256" key="2">
    <source>
        <dbReference type="ARBA" id="ARBA00009780"/>
    </source>
</evidence>
<dbReference type="InterPro" id="IPR008901">
    <property type="entry name" value="ACER"/>
</dbReference>
<comment type="similarity">
    <text evidence="2">Belongs to the alkaline ceramidase family.</text>
</comment>
<evidence type="ECO:0000256" key="3">
    <source>
        <dbReference type="ARBA" id="ARBA00022692"/>
    </source>
</evidence>
<feature type="binding site" evidence="7">
    <location>
        <position position="29"/>
    </location>
    <ligand>
        <name>Ca(2+)</name>
        <dbReference type="ChEBI" id="CHEBI:29108"/>
    </ligand>
</feature>
<evidence type="ECO:0000256" key="8">
    <source>
        <dbReference type="PIRSR" id="PIRSR608901-2"/>
    </source>
</evidence>
<feature type="binding site" evidence="7">
    <location>
        <position position="42"/>
    </location>
    <ligand>
        <name>Ca(2+)</name>
        <dbReference type="ChEBI" id="CHEBI:29108"/>
    </ligand>
</feature>
<evidence type="ECO:0008006" key="12">
    <source>
        <dbReference type="Google" id="ProtNLM"/>
    </source>
</evidence>
<sequence length="343" mass="38968">MSANFGLPSIPYPPAKEGYWNPVTSTINWCEEDYYLTPYSAEIVNASTNLLFIYLGVRGARNCLKYGHDKIFLISFLGYLLVGLGSLAFHSTLKYPMQLVDELSMIYTTCIMCYATFSFSRSQLFRQALAVGLIFLSVFITTYYHYLQDPDFHQNAFAILAIVVVFRSMYVMEVNIRPSLRAKFATSEKKLGDDPSISPSQRAANARRDKQILKDMWLMVALGLIVFLGGFGIWNLDNHYCSTLRSWRKQIGLPWGILLEGHGWWHLMTGTGAYFYIIWGIWLRHCLNDRQEEFVLHWPSIFTSLPEIVPASTLDPQAQASIANGKFANGTSGSSKAEHRKSM</sequence>
<comment type="cofactor">
    <cofactor evidence="8">
        <name>Zn(2+)</name>
        <dbReference type="ChEBI" id="CHEBI:29105"/>
    </cofactor>
</comment>
<proteinExistence type="inferred from homology"/>
<comment type="caution">
    <text evidence="10">The sequence shown here is derived from an EMBL/GenBank/DDBJ whole genome shotgun (WGS) entry which is preliminary data.</text>
</comment>
<feature type="transmembrane region" description="Helical" evidence="9">
    <location>
        <begin position="152"/>
        <end position="172"/>
    </location>
</feature>
<keyword evidence="6 9" id="KW-0472">Membrane</keyword>
<evidence type="ECO:0000256" key="9">
    <source>
        <dbReference type="SAM" id="Phobius"/>
    </source>
</evidence>
<dbReference type="Proteomes" id="UP000256645">
    <property type="component" value="Unassembled WGS sequence"/>
</dbReference>
<evidence type="ECO:0000256" key="6">
    <source>
        <dbReference type="ARBA" id="ARBA00023136"/>
    </source>
</evidence>
<keyword evidence="8" id="KW-0862">Zinc</keyword>
<organism evidence="10 11">
    <name type="scientific">Coleophoma cylindrospora</name>
    <dbReference type="NCBI Taxonomy" id="1849047"/>
    <lineage>
        <taxon>Eukaryota</taxon>
        <taxon>Fungi</taxon>
        <taxon>Dikarya</taxon>
        <taxon>Ascomycota</taxon>
        <taxon>Pezizomycotina</taxon>
        <taxon>Leotiomycetes</taxon>
        <taxon>Helotiales</taxon>
        <taxon>Dermateaceae</taxon>
        <taxon>Coleophoma</taxon>
    </lineage>
</organism>
<dbReference type="AlphaFoldDB" id="A0A3D8QWM7"/>
<feature type="binding site" evidence="8">
    <location>
        <position position="266"/>
    </location>
    <ligand>
        <name>Zn(2+)</name>
        <dbReference type="ChEBI" id="CHEBI:29105"/>
        <note>catalytic</note>
    </ligand>
</feature>
<protein>
    <recommendedName>
        <fullName evidence="12">Alkaline ceramidase-like protein</fullName>
    </recommendedName>
</protein>
<feature type="binding site" evidence="7">
    <location>
        <position position="31"/>
    </location>
    <ligand>
        <name>Ca(2+)</name>
        <dbReference type="ChEBI" id="CHEBI:29108"/>
    </ligand>
</feature>
<keyword evidence="5 9" id="KW-1133">Transmembrane helix</keyword>
<evidence type="ECO:0000313" key="11">
    <source>
        <dbReference type="Proteomes" id="UP000256645"/>
    </source>
</evidence>
<feature type="binding site" evidence="8">
    <location>
        <position position="262"/>
    </location>
    <ligand>
        <name>Zn(2+)</name>
        <dbReference type="ChEBI" id="CHEBI:29105"/>
        <note>catalytic</note>
    </ligand>
</feature>
<evidence type="ECO:0000256" key="4">
    <source>
        <dbReference type="ARBA" id="ARBA00022801"/>
    </source>
</evidence>
<keyword evidence="3 9" id="KW-0812">Transmembrane</keyword>
<evidence type="ECO:0000256" key="1">
    <source>
        <dbReference type="ARBA" id="ARBA00004141"/>
    </source>
</evidence>
<dbReference type="GO" id="GO:0016811">
    <property type="term" value="F:hydrolase activity, acting on carbon-nitrogen (but not peptide) bonds, in linear amides"/>
    <property type="evidence" value="ECO:0007669"/>
    <property type="project" value="InterPro"/>
</dbReference>
<dbReference type="GO" id="GO:0046872">
    <property type="term" value="F:metal ion binding"/>
    <property type="evidence" value="ECO:0007669"/>
    <property type="project" value="UniProtKB-KW"/>
</dbReference>
<evidence type="ECO:0000256" key="5">
    <source>
        <dbReference type="ARBA" id="ARBA00022989"/>
    </source>
</evidence>